<organism evidence="4 5">
    <name type="scientific">Candidatus Phaeomarinibacter ectocarpi</name>
    <dbReference type="NCBI Taxonomy" id="1458461"/>
    <lineage>
        <taxon>Bacteria</taxon>
        <taxon>Pseudomonadati</taxon>
        <taxon>Pseudomonadota</taxon>
        <taxon>Alphaproteobacteria</taxon>
        <taxon>Hyphomicrobiales</taxon>
        <taxon>Parvibaculaceae</taxon>
        <taxon>Candidatus Phaeomarinibacter</taxon>
    </lineage>
</organism>
<evidence type="ECO:0000313" key="4">
    <source>
        <dbReference type="EMBL" id="CDO58391.1"/>
    </source>
</evidence>
<dbReference type="GO" id="GO:0015562">
    <property type="term" value="F:efflux transmembrane transporter activity"/>
    <property type="evidence" value="ECO:0007669"/>
    <property type="project" value="TreeGrafter"/>
</dbReference>
<dbReference type="PANTHER" id="PTHR30469:SF11">
    <property type="entry name" value="BLL4320 PROTEIN"/>
    <property type="match status" value="1"/>
</dbReference>
<name>X5MLH0_9HYPH</name>
<dbReference type="Pfam" id="PF25876">
    <property type="entry name" value="HH_MFP_RND"/>
    <property type="match status" value="1"/>
</dbReference>
<dbReference type="SUPFAM" id="SSF111369">
    <property type="entry name" value="HlyD-like secretion proteins"/>
    <property type="match status" value="1"/>
</dbReference>
<dbReference type="NCBIfam" id="TIGR01730">
    <property type="entry name" value="RND_mfp"/>
    <property type="match status" value="1"/>
</dbReference>
<evidence type="ECO:0000259" key="3">
    <source>
        <dbReference type="Pfam" id="PF25917"/>
    </source>
</evidence>
<keyword evidence="5" id="KW-1185">Reference proteome</keyword>
<dbReference type="Gene3D" id="1.10.287.470">
    <property type="entry name" value="Helix hairpin bin"/>
    <property type="match status" value="1"/>
</dbReference>
<reference evidence="4 5" key="1">
    <citation type="journal article" date="2014" name="Front. Genet.">
        <title>Genome and metabolic network of "Candidatus Phaeomarinobacter ectocarpi" Ec32, a new candidate genus of Alphaproteobacteria frequently associated with brown algae.</title>
        <authorList>
            <person name="Dittami S.M."/>
            <person name="Barbeyron T."/>
            <person name="Boyen C."/>
            <person name="Cambefort J."/>
            <person name="Collet G."/>
            <person name="Delage L."/>
            <person name="Gobet A."/>
            <person name="Groisillier A."/>
            <person name="Leblanc C."/>
            <person name="Michel G."/>
            <person name="Scornet D."/>
            <person name="Siegel A."/>
            <person name="Tapia J.E."/>
            <person name="Tonon T."/>
        </authorList>
    </citation>
    <scope>NUCLEOTIDE SEQUENCE [LARGE SCALE GENOMIC DNA]</scope>
    <source>
        <strain evidence="4 5">Ec32</strain>
    </source>
</reference>
<evidence type="ECO:0000313" key="5">
    <source>
        <dbReference type="Proteomes" id="UP000032160"/>
    </source>
</evidence>
<sequence length="354" mass="37918">MPVVTAKVEMTDTYDVQARYAGRINASRSSNLGFERPGLLASVTVDEGAVVKAGDVLASLDIRSLEAQLAQARAQEREASARLSLSKVTVERQKKLLERKNVSQQRYDEARFEGQAIAAQLAGARASITSLEVAIELASIRAPYDGHVVARMVDEGTVVNAGQPIFRLLESASLEAHIGIPPDALIGLDDGKIHQIEVRGQLYPAALSNVVSEVDAETRTVNAIFVVEAPFSQVRAGELARVTLTQTMTEPGFWVPLAALTEGRRGLWALFVVAPDTATGDAAAQAPKNAGIVERRTVQLLHTEADRAFVRGTLKNGEAYVVEGSHRLAPGQRVRIVEPPAGNSTAQVSQSSVQ</sequence>
<dbReference type="InterPro" id="IPR006143">
    <property type="entry name" value="RND_pump_MFP"/>
</dbReference>
<gene>
    <name evidence="4" type="ORF">BN1012_Phect177</name>
</gene>
<dbReference type="AlphaFoldDB" id="X5MLH0"/>
<feature type="domain" description="Multidrug resistance protein MdtA-like barrel-sandwich hybrid" evidence="3">
    <location>
        <begin position="38"/>
        <end position="166"/>
    </location>
</feature>
<dbReference type="Gene3D" id="2.40.420.20">
    <property type="match status" value="1"/>
</dbReference>
<dbReference type="Pfam" id="PF25917">
    <property type="entry name" value="BSH_RND"/>
    <property type="match status" value="1"/>
</dbReference>
<dbReference type="Gene3D" id="2.40.30.170">
    <property type="match status" value="1"/>
</dbReference>
<dbReference type="HOGENOM" id="CLU_018816_1_0_5"/>
<evidence type="ECO:0000259" key="2">
    <source>
        <dbReference type="Pfam" id="PF25876"/>
    </source>
</evidence>
<feature type="domain" description="Multidrug resistance protein MdtA-like alpha-helical hairpin" evidence="2">
    <location>
        <begin position="68"/>
        <end position="130"/>
    </location>
</feature>
<comment type="similarity">
    <text evidence="1">Belongs to the membrane fusion protein (MFP) (TC 8.A.1) family.</text>
</comment>
<proteinExistence type="inferred from homology"/>
<dbReference type="GO" id="GO:1990281">
    <property type="term" value="C:efflux pump complex"/>
    <property type="evidence" value="ECO:0007669"/>
    <property type="project" value="TreeGrafter"/>
</dbReference>
<dbReference type="KEGG" id="pect:BN1012_Phect177"/>
<dbReference type="EMBL" id="HG966617">
    <property type="protein sequence ID" value="CDO58391.1"/>
    <property type="molecule type" value="Genomic_DNA"/>
</dbReference>
<evidence type="ECO:0000256" key="1">
    <source>
        <dbReference type="ARBA" id="ARBA00009477"/>
    </source>
</evidence>
<dbReference type="InterPro" id="IPR058625">
    <property type="entry name" value="MdtA-like_BSH"/>
</dbReference>
<dbReference type="STRING" id="1458461.BN1012_Phect177"/>
<dbReference type="Gene3D" id="2.40.50.100">
    <property type="match status" value="1"/>
</dbReference>
<protein>
    <submittedName>
        <fullName evidence="4">Multidrug efflux system transporter</fullName>
    </submittedName>
</protein>
<dbReference type="InterPro" id="IPR058624">
    <property type="entry name" value="MdtA-like_HH"/>
</dbReference>
<accession>X5MLH0</accession>
<dbReference type="PANTHER" id="PTHR30469">
    <property type="entry name" value="MULTIDRUG RESISTANCE PROTEIN MDTA"/>
    <property type="match status" value="1"/>
</dbReference>
<dbReference type="Proteomes" id="UP000032160">
    <property type="component" value="Chromosome I"/>
</dbReference>